<organism evidence="8 9">
    <name type="scientific">Hevea brasiliensis</name>
    <name type="common">Para rubber tree</name>
    <name type="synonym">Siphonia brasiliensis</name>
    <dbReference type="NCBI Taxonomy" id="3981"/>
    <lineage>
        <taxon>Eukaryota</taxon>
        <taxon>Viridiplantae</taxon>
        <taxon>Streptophyta</taxon>
        <taxon>Embryophyta</taxon>
        <taxon>Tracheophyta</taxon>
        <taxon>Spermatophyta</taxon>
        <taxon>Magnoliopsida</taxon>
        <taxon>eudicotyledons</taxon>
        <taxon>Gunneridae</taxon>
        <taxon>Pentapetalae</taxon>
        <taxon>rosids</taxon>
        <taxon>fabids</taxon>
        <taxon>Malpighiales</taxon>
        <taxon>Euphorbiaceae</taxon>
        <taxon>Crotonoideae</taxon>
        <taxon>Micrandreae</taxon>
        <taxon>Hevea</taxon>
    </lineage>
</organism>
<dbReference type="UniPathway" id="UPA00109">
    <property type="reaction ID" value="UER00183"/>
</dbReference>
<dbReference type="AlphaFoldDB" id="A0A6A6MK30"/>
<reference evidence="8 9" key="1">
    <citation type="journal article" date="2020" name="Mol. Plant">
        <title>The Chromosome-Based Rubber Tree Genome Provides New Insights into Spurge Genome Evolution and Rubber Biosynthesis.</title>
        <authorList>
            <person name="Liu J."/>
            <person name="Shi C."/>
            <person name="Shi C.C."/>
            <person name="Li W."/>
            <person name="Zhang Q.J."/>
            <person name="Zhang Y."/>
            <person name="Li K."/>
            <person name="Lu H.F."/>
            <person name="Shi C."/>
            <person name="Zhu S.T."/>
            <person name="Xiao Z.Y."/>
            <person name="Nan H."/>
            <person name="Yue Y."/>
            <person name="Zhu X.G."/>
            <person name="Wu Y."/>
            <person name="Hong X.N."/>
            <person name="Fan G.Y."/>
            <person name="Tong Y."/>
            <person name="Zhang D."/>
            <person name="Mao C.L."/>
            <person name="Liu Y.L."/>
            <person name="Hao S.J."/>
            <person name="Liu W.Q."/>
            <person name="Lv M.Q."/>
            <person name="Zhang H.B."/>
            <person name="Liu Y."/>
            <person name="Hu-Tang G.R."/>
            <person name="Wang J.P."/>
            <person name="Wang J.H."/>
            <person name="Sun Y.H."/>
            <person name="Ni S.B."/>
            <person name="Chen W.B."/>
            <person name="Zhang X.C."/>
            <person name="Jiao Y.N."/>
            <person name="Eichler E.E."/>
            <person name="Li G.H."/>
            <person name="Liu X."/>
            <person name="Gao L.Z."/>
        </authorList>
    </citation>
    <scope>NUCLEOTIDE SEQUENCE [LARGE SCALE GENOMIC DNA]</scope>
    <source>
        <strain evidence="9">cv. GT1</strain>
        <tissue evidence="8">Leaf</tissue>
    </source>
</reference>
<keyword evidence="9" id="KW-1185">Reference proteome</keyword>
<keyword evidence="7" id="KW-0812">Transmembrane</keyword>
<evidence type="ECO:0000256" key="1">
    <source>
        <dbReference type="ARBA" id="ARBA00000441"/>
    </source>
</evidence>
<dbReference type="EMBL" id="JAAGAX010000006">
    <property type="protein sequence ID" value="KAF2312369.1"/>
    <property type="molecule type" value="Genomic_DNA"/>
</dbReference>
<keyword evidence="7" id="KW-0472">Membrane</keyword>
<comment type="catalytic activity">
    <reaction evidence="1">
        <text>beta-D-fructose 1,6-bisphosphate = D-glyceraldehyde 3-phosphate + dihydroxyacetone phosphate</text>
        <dbReference type="Rhea" id="RHEA:14729"/>
        <dbReference type="ChEBI" id="CHEBI:32966"/>
        <dbReference type="ChEBI" id="CHEBI:57642"/>
        <dbReference type="ChEBI" id="CHEBI:59776"/>
        <dbReference type="EC" id="4.1.2.13"/>
    </reaction>
</comment>
<comment type="similarity">
    <text evidence="3">Belongs to the class I fructose-bisphosphate aldolase family.</text>
</comment>
<comment type="pathway">
    <text evidence="2">Carbohydrate degradation; glycolysis; D-glyceraldehyde 3-phosphate and glycerone phosphate from D-glucose: step 4/4.</text>
</comment>
<dbReference type="GO" id="GO:0006096">
    <property type="term" value="P:glycolytic process"/>
    <property type="evidence" value="ECO:0007669"/>
    <property type="project" value="UniProtKB-UniPathway"/>
</dbReference>
<accession>A0A6A6MK30</accession>
<name>A0A6A6MK30_HEVBR</name>
<keyword evidence="6" id="KW-0456">Lyase</keyword>
<gene>
    <name evidence="8" type="ORF">GH714_034397</name>
</gene>
<evidence type="ECO:0000256" key="2">
    <source>
        <dbReference type="ARBA" id="ARBA00004714"/>
    </source>
</evidence>
<feature type="transmembrane region" description="Helical" evidence="7">
    <location>
        <begin position="23"/>
        <end position="42"/>
    </location>
</feature>
<evidence type="ECO:0000256" key="6">
    <source>
        <dbReference type="ARBA" id="ARBA00023239"/>
    </source>
</evidence>
<comment type="caution">
    <text evidence="8">The sequence shown here is derived from an EMBL/GenBank/DDBJ whole genome shotgun (WGS) entry which is preliminary data.</text>
</comment>
<dbReference type="InterPro" id="IPR000741">
    <property type="entry name" value="FBA_I"/>
</dbReference>
<dbReference type="PANTHER" id="PTHR11627">
    <property type="entry name" value="FRUCTOSE-BISPHOSPHATE ALDOLASE"/>
    <property type="match status" value="1"/>
</dbReference>
<evidence type="ECO:0000256" key="3">
    <source>
        <dbReference type="ARBA" id="ARBA00010387"/>
    </source>
</evidence>
<evidence type="ECO:0000256" key="4">
    <source>
        <dbReference type="ARBA" id="ARBA00013068"/>
    </source>
</evidence>
<evidence type="ECO:0000256" key="5">
    <source>
        <dbReference type="ARBA" id="ARBA00023152"/>
    </source>
</evidence>
<sequence>MPLVESAWPQLGQRTLRLTARRIEPCLLLPLALANVFLVLFFEETLYQSTTDGKKMVDVLVEQNIVPGIKVDKGLVPPVGSNDESWCQGLDGLASRSAAYYQ</sequence>
<dbReference type="SUPFAM" id="SSF51569">
    <property type="entry name" value="Aldolase"/>
    <property type="match status" value="1"/>
</dbReference>
<evidence type="ECO:0000313" key="9">
    <source>
        <dbReference type="Proteomes" id="UP000467840"/>
    </source>
</evidence>
<dbReference type="InterPro" id="IPR013785">
    <property type="entry name" value="Aldolase_TIM"/>
</dbReference>
<dbReference type="Pfam" id="PF00274">
    <property type="entry name" value="Glycolytic"/>
    <property type="match status" value="1"/>
</dbReference>
<protein>
    <recommendedName>
        <fullName evidence="4">fructose-bisphosphate aldolase</fullName>
        <ecNumber evidence="4">4.1.2.13</ecNumber>
    </recommendedName>
</protein>
<dbReference type="EC" id="4.1.2.13" evidence="4"/>
<evidence type="ECO:0000313" key="8">
    <source>
        <dbReference type="EMBL" id="KAF2312369.1"/>
    </source>
</evidence>
<evidence type="ECO:0000256" key="7">
    <source>
        <dbReference type="SAM" id="Phobius"/>
    </source>
</evidence>
<keyword evidence="5" id="KW-0324">Glycolysis</keyword>
<keyword evidence="7" id="KW-1133">Transmembrane helix</keyword>
<proteinExistence type="inferred from homology"/>
<dbReference type="GO" id="GO:0004332">
    <property type="term" value="F:fructose-bisphosphate aldolase activity"/>
    <property type="evidence" value="ECO:0007669"/>
    <property type="project" value="UniProtKB-EC"/>
</dbReference>
<dbReference type="Proteomes" id="UP000467840">
    <property type="component" value="Chromosome 14"/>
</dbReference>
<dbReference type="Gene3D" id="3.20.20.70">
    <property type="entry name" value="Aldolase class I"/>
    <property type="match status" value="1"/>
</dbReference>